<comment type="caution">
    <text evidence="1">The sequence shown here is derived from an EMBL/GenBank/DDBJ whole genome shotgun (WGS) entry which is preliminary data.</text>
</comment>
<name>A0A1F7I1S6_9BACT</name>
<proteinExistence type="predicted"/>
<sequence>MIFDIWFIYSQQDLTFFIRTLKCASQELSPDLLKRELERFVIELAWKSSKIEGNTYSLLETESLIKEQKEAVGKSRDEAIMILK</sequence>
<reference evidence="1 2" key="1">
    <citation type="journal article" date="2016" name="Nat. Commun.">
        <title>Thousands of microbial genomes shed light on interconnected biogeochemical processes in an aquifer system.</title>
        <authorList>
            <person name="Anantharaman K."/>
            <person name="Brown C.T."/>
            <person name="Hug L.A."/>
            <person name="Sharon I."/>
            <person name="Castelle C.J."/>
            <person name="Probst A.J."/>
            <person name="Thomas B.C."/>
            <person name="Singh A."/>
            <person name="Wilkins M.J."/>
            <person name="Karaoz U."/>
            <person name="Brodie E.L."/>
            <person name="Williams K.H."/>
            <person name="Hubbard S.S."/>
            <person name="Banfield J.F."/>
        </authorList>
    </citation>
    <scope>NUCLEOTIDE SEQUENCE [LARGE SCALE GENOMIC DNA]</scope>
</reference>
<protein>
    <submittedName>
        <fullName evidence="1">Uncharacterized protein</fullName>
    </submittedName>
</protein>
<evidence type="ECO:0000313" key="1">
    <source>
        <dbReference type="EMBL" id="OGK37328.1"/>
    </source>
</evidence>
<dbReference type="EMBL" id="MGAC01000044">
    <property type="protein sequence ID" value="OGK37328.1"/>
    <property type="molecule type" value="Genomic_DNA"/>
</dbReference>
<organism evidence="1 2">
    <name type="scientific">Candidatus Roizmanbacteria bacterium RIFCSPHIGHO2_12_FULL_41_11</name>
    <dbReference type="NCBI Taxonomy" id="1802052"/>
    <lineage>
        <taxon>Bacteria</taxon>
        <taxon>Candidatus Roizmaniibacteriota</taxon>
    </lineage>
</organism>
<accession>A0A1F7I1S6</accession>
<dbReference type="AlphaFoldDB" id="A0A1F7I1S6"/>
<gene>
    <name evidence="1" type="ORF">A3F03_04415</name>
</gene>
<dbReference type="Gene3D" id="1.10.3290.10">
    <property type="entry name" value="Fido-like domain"/>
    <property type="match status" value="1"/>
</dbReference>
<dbReference type="Proteomes" id="UP000176803">
    <property type="component" value="Unassembled WGS sequence"/>
</dbReference>
<dbReference type="InterPro" id="IPR036597">
    <property type="entry name" value="Fido-like_dom_sf"/>
</dbReference>
<evidence type="ECO:0000313" key="2">
    <source>
        <dbReference type="Proteomes" id="UP000176803"/>
    </source>
</evidence>